<organism evidence="1 2">
    <name type="scientific">Schleiferilactobacillus shenzhenensis LY-73</name>
    <dbReference type="NCBI Taxonomy" id="1231336"/>
    <lineage>
        <taxon>Bacteria</taxon>
        <taxon>Bacillati</taxon>
        <taxon>Bacillota</taxon>
        <taxon>Bacilli</taxon>
        <taxon>Lactobacillales</taxon>
        <taxon>Lactobacillaceae</taxon>
        <taxon>Schleiferilactobacillus</taxon>
    </lineage>
</organism>
<keyword evidence="2" id="KW-1185">Reference proteome</keyword>
<dbReference type="Proteomes" id="UP000030647">
    <property type="component" value="Unassembled WGS sequence"/>
</dbReference>
<evidence type="ECO:0000313" key="2">
    <source>
        <dbReference type="Proteomes" id="UP000030647"/>
    </source>
</evidence>
<dbReference type="EMBL" id="KI271601">
    <property type="protein sequence ID" value="ERL64270.1"/>
    <property type="molecule type" value="Genomic_DNA"/>
</dbReference>
<evidence type="ECO:0000313" key="1">
    <source>
        <dbReference type="EMBL" id="ERL64270.1"/>
    </source>
</evidence>
<sequence length="40" mass="4396">MLIVIMALPMIGGKHCGFTAPQYRDIIIANYRDPGSATIF</sequence>
<gene>
    <name evidence="1" type="ORF">L248_1453</name>
</gene>
<proteinExistence type="predicted"/>
<reference evidence="2" key="1">
    <citation type="journal article" date="2013" name="Genome Announc.">
        <title>Whole-Genome Sequencing of Lactobacillus shenzhenensis Strain LY-73T.</title>
        <authorList>
            <person name="Lin Z."/>
            <person name="Liu Z."/>
            <person name="Yang R."/>
            <person name="Zou Y."/>
            <person name="Wan D."/>
            <person name="Chen J."/>
            <person name="Guo M."/>
            <person name="Zhao J."/>
            <person name="Fang C."/>
            <person name="Yang R."/>
            <person name="Liu F."/>
        </authorList>
    </citation>
    <scope>NUCLEOTIDE SEQUENCE [LARGE SCALE GENOMIC DNA]</scope>
    <source>
        <strain evidence="2">LY-73</strain>
    </source>
</reference>
<dbReference type="AlphaFoldDB" id="U4TLJ7"/>
<dbReference type="HOGENOM" id="CLU_3291707_0_0_9"/>
<name>U4TLJ7_9LACO</name>
<protein>
    <submittedName>
        <fullName evidence="1">Uncharacterized protein</fullName>
    </submittedName>
</protein>
<accession>U4TLJ7</accession>